<dbReference type="PIRSF" id="PIRSF001217">
    <property type="entry name" value="Protease_4_SppA"/>
    <property type="match status" value="1"/>
</dbReference>
<dbReference type="Pfam" id="PF01343">
    <property type="entry name" value="Peptidase_S49"/>
    <property type="match status" value="2"/>
</dbReference>
<evidence type="ECO:0000313" key="11">
    <source>
        <dbReference type="Proteomes" id="UP000245391"/>
    </source>
</evidence>
<evidence type="ECO:0000256" key="5">
    <source>
        <dbReference type="ARBA" id="ARBA00022825"/>
    </source>
</evidence>
<dbReference type="GO" id="GO:0016020">
    <property type="term" value="C:membrane"/>
    <property type="evidence" value="ECO:0007669"/>
    <property type="project" value="UniProtKB-SubCell"/>
</dbReference>
<organism evidence="10 11">
    <name type="scientific">Pedobacter paludis</name>
    <dbReference type="NCBI Taxonomy" id="2203212"/>
    <lineage>
        <taxon>Bacteria</taxon>
        <taxon>Pseudomonadati</taxon>
        <taxon>Bacteroidota</taxon>
        <taxon>Sphingobacteriia</taxon>
        <taxon>Sphingobacteriales</taxon>
        <taxon>Sphingobacteriaceae</taxon>
        <taxon>Pedobacter</taxon>
    </lineage>
</organism>
<keyword evidence="8" id="KW-1133">Transmembrane helix</keyword>
<reference evidence="11" key="1">
    <citation type="submission" date="2018-05" db="EMBL/GenBank/DDBJ databases">
        <title>Pedobacter paludis sp. nov., isolated from wetland soil.</title>
        <authorList>
            <person name="Zhang Y."/>
        </authorList>
    </citation>
    <scope>NUCLEOTIDE SEQUENCE [LARGE SCALE GENOMIC DNA]</scope>
    <source>
        <strain evidence="11">R-8</strain>
    </source>
</reference>
<dbReference type="Gene3D" id="6.20.330.10">
    <property type="match status" value="1"/>
</dbReference>
<dbReference type="NCBIfam" id="TIGR00706">
    <property type="entry name" value="SppA_dom"/>
    <property type="match status" value="1"/>
</dbReference>
<dbReference type="PANTHER" id="PTHR33209:SF1">
    <property type="entry name" value="PEPTIDASE S49 DOMAIN-CONTAINING PROTEIN"/>
    <property type="match status" value="1"/>
</dbReference>
<name>A0A317EZD6_9SPHI</name>
<feature type="domain" description="Peptidase S49" evidence="9">
    <location>
        <begin position="373"/>
        <end position="524"/>
    </location>
</feature>
<dbReference type="OrthoDB" id="9764363at2"/>
<keyword evidence="8" id="KW-0812">Transmembrane</keyword>
<dbReference type="GO" id="GO:0006465">
    <property type="term" value="P:signal peptide processing"/>
    <property type="evidence" value="ECO:0007669"/>
    <property type="project" value="InterPro"/>
</dbReference>
<dbReference type="EMBL" id="QGNY01000004">
    <property type="protein sequence ID" value="PWS31177.1"/>
    <property type="molecule type" value="Genomic_DNA"/>
</dbReference>
<dbReference type="Proteomes" id="UP000245391">
    <property type="component" value="Unassembled WGS sequence"/>
</dbReference>
<dbReference type="AlphaFoldDB" id="A0A317EZD6"/>
<feature type="active site" description="Nucleophile" evidence="7">
    <location>
        <position position="388"/>
    </location>
</feature>
<accession>A0A317EZD6</accession>
<dbReference type="InterPro" id="IPR004634">
    <property type="entry name" value="Pept_S49_pIV"/>
</dbReference>
<dbReference type="InterPro" id="IPR002142">
    <property type="entry name" value="Peptidase_S49"/>
</dbReference>
<dbReference type="CDD" id="cd07018">
    <property type="entry name" value="S49_SppA_67K_type"/>
    <property type="match status" value="1"/>
</dbReference>
<keyword evidence="4" id="KW-0378">Hydrolase</keyword>
<dbReference type="NCBIfam" id="TIGR00705">
    <property type="entry name" value="SppA_67K"/>
    <property type="match status" value="1"/>
</dbReference>
<feature type="domain" description="Peptidase S49" evidence="9">
    <location>
        <begin position="127"/>
        <end position="278"/>
    </location>
</feature>
<protein>
    <submittedName>
        <fullName evidence="10">Signal peptide peptidase SppA</fullName>
    </submittedName>
</protein>
<evidence type="ECO:0000256" key="1">
    <source>
        <dbReference type="ARBA" id="ARBA00004370"/>
    </source>
</evidence>
<evidence type="ECO:0000259" key="9">
    <source>
        <dbReference type="Pfam" id="PF01343"/>
    </source>
</evidence>
<dbReference type="PANTHER" id="PTHR33209">
    <property type="entry name" value="PROTEASE 4"/>
    <property type="match status" value="1"/>
</dbReference>
<dbReference type="CDD" id="cd07023">
    <property type="entry name" value="S49_Sppa_N_C"/>
    <property type="match status" value="1"/>
</dbReference>
<comment type="similarity">
    <text evidence="2">Belongs to the peptidase S49 family.</text>
</comment>
<dbReference type="InterPro" id="IPR029045">
    <property type="entry name" value="ClpP/crotonase-like_dom_sf"/>
</dbReference>
<evidence type="ECO:0000256" key="3">
    <source>
        <dbReference type="ARBA" id="ARBA00022670"/>
    </source>
</evidence>
<keyword evidence="11" id="KW-1185">Reference proteome</keyword>
<evidence type="ECO:0000256" key="6">
    <source>
        <dbReference type="ARBA" id="ARBA00023136"/>
    </source>
</evidence>
<dbReference type="InterPro" id="IPR047272">
    <property type="entry name" value="S49_SppA_C"/>
</dbReference>
<keyword evidence="3" id="KW-0645">Protease</keyword>
<evidence type="ECO:0000256" key="8">
    <source>
        <dbReference type="SAM" id="Phobius"/>
    </source>
</evidence>
<gene>
    <name evidence="10" type="primary">sppA</name>
    <name evidence="10" type="ORF">DF947_11240</name>
</gene>
<proteinExistence type="inferred from homology"/>
<feature type="active site" description="Proton donor/acceptor" evidence="7">
    <location>
        <position position="195"/>
    </location>
</feature>
<dbReference type="Gene3D" id="3.90.226.10">
    <property type="entry name" value="2-enoyl-CoA Hydratase, Chain A, domain 1"/>
    <property type="match status" value="2"/>
</dbReference>
<dbReference type="GO" id="GO:0008236">
    <property type="term" value="F:serine-type peptidase activity"/>
    <property type="evidence" value="ECO:0007669"/>
    <property type="project" value="UniProtKB-KW"/>
</dbReference>
<feature type="transmembrane region" description="Helical" evidence="8">
    <location>
        <begin position="7"/>
        <end position="34"/>
    </location>
</feature>
<comment type="subcellular location">
    <subcellularLocation>
        <location evidence="1">Membrane</location>
    </subcellularLocation>
</comment>
<sequence length="588" mass="64886">MRDFFKYLFASMLGFFLSIVIVIIIFVAFITIAISSMDSDKTIVVGNNSVLFLNLDQAITERTPKNPFGNLPILGGEEKDGIGLNDLLKAIARAKTDDNIKCIYLNVSSPNAGFATMREVRNALIDFKKSGKQIIAYSEVYTQGAYYLASASNKVYLNPEGSLEFKGFSSELTFFKGTLEKIGVEMQVIRVGNYKSAVEPFILDKMSDYNRKQVTAYVGGLYNTFLTDIAETRKLQKDSLFSVADNYKIREPQDALNFKMIDGLKYKDQILEEIKDLSGRSKKENIISVSINDYIKNNTSTGSGKDRVAIIYANGEINGGEGSDISIGSERISRAIRKARLDDDIKAIVLRVNSPGGSALASDVIWREVVLTKKVKPVIASFGDVAASGGYYIGCAADSIFVQPNTITGSIGVFGIIPNFQNLMTNKLGITFDGVKTGKYADIMATNRPMTPGERFIIQNELNRIYSGFVSRVADGRKKSKAYIDSIGGGHVWIGTDAVQIGLADRIGSFNDAIKAAAKKAKLKDYKVVEYPDVIDPLKSFLEESTDRIKTYYTKQELGDNYMLYQQMKKVVASSGIQARMPFEAVIK</sequence>
<evidence type="ECO:0000313" key="10">
    <source>
        <dbReference type="EMBL" id="PWS31177.1"/>
    </source>
</evidence>
<dbReference type="SUPFAM" id="SSF52096">
    <property type="entry name" value="ClpP/crotonase"/>
    <property type="match status" value="2"/>
</dbReference>
<evidence type="ECO:0000256" key="2">
    <source>
        <dbReference type="ARBA" id="ARBA00008683"/>
    </source>
</evidence>
<keyword evidence="6 8" id="KW-0472">Membrane</keyword>
<evidence type="ECO:0000256" key="7">
    <source>
        <dbReference type="PIRSR" id="PIRSR001217-1"/>
    </source>
</evidence>
<comment type="caution">
    <text evidence="10">The sequence shown here is derived from an EMBL/GenBank/DDBJ whole genome shotgun (WGS) entry which is preliminary data.</text>
</comment>
<evidence type="ECO:0000256" key="4">
    <source>
        <dbReference type="ARBA" id="ARBA00022801"/>
    </source>
</evidence>
<dbReference type="InterPro" id="IPR047217">
    <property type="entry name" value="S49_SppA_67K_type_N"/>
</dbReference>
<dbReference type="InterPro" id="IPR004635">
    <property type="entry name" value="Pept_S49_SppA"/>
</dbReference>
<dbReference type="RefSeq" id="WP_109929822.1">
    <property type="nucleotide sequence ID" value="NZ_QGNY01000004.1"/>
</dbReference>
<keyword evidence="5" id="KW-0720">Serine protease</keyword>